<dbReference type="SUPFAM" id="SSF52313">
    <property type="entry name" value="Ribosomal protein S2"/>
    <property type="match status" value="1"/>
</dbReference>
<dbReference type="HAMAP" id="MF_00291_B">
    <property type="entry name" value="Ribosomal_uS2_B"/>
    <property type="match status" value="1"/>
</dbReference>
<dbReference type="GO" id="GO:0006412">
    <property type="term" value="P:translation"/>
    <property type="evidence" value="ECO:0007669"/>
    <property type="project" value="UniProtKB-UniRule"/>
</dbReference>
<dbReference type="NCBIfam" id="TIGR01011">
    <property type="entry name" value="rpsB_bact"/>
    <property type="match status" value="1"/>
</dbReference>
<dbReference type="AlphaFoldDB" id="A0A0G1T2H8"/>
<dbReference type="Gene3D" id="1.10.287.610">
    <property type="entry name" value="Helix hairpin bin"/>
    <property type="match status" value="1"/>
</dbReference>
<name>A0A0G1T2H8_9BACT</name>
<dbReference type="InterPro" id="IPR023591">
    <property type="entry name" value="Ribosomal_uS2_flav_dom_sf"/>
</dbReference>
<evidence type="ECO:0000256" key="3">
    <source>
        <dbReference type="ARBA" id="ARBA00023274"/>
    </source>
</evidence>
<evidence type="ECO:0000256" key="4">
    <source>
        <dbReference type="ARBA" id="ARBA00035256"/>
    </source>
</evidence>
<evidence type="ECO:0000256" key="1">
    <source>
        <dbReference type="ARBA" id="ARBA00006242"/>
    </source>
</evidence>
<dbReference type="GO" id="GO:0022627">
    <property type="term" value="C:cytosolic small ribosomal subunit"/>
    <property type="evidence" value="ECO:0007669"/>
    <property type="project" value="TreeGrafter"/>
</dbReference>
<dbReference type="PANTHER" id="PTHR12534">
    <property type="entry name" value="30S RIBOSOMAL PROTEIN S2 PROKARYOTIC AND ORGANELLAR"/>
    <property type="match status" value="1"/>
</dbReference>
<dbReference type="InterPro" id="IPR005706">
    <property type="entry name" value="Ribosomal_uS2_bac/mit/plastid"/>
</dbReference>
<proteinExistence type="inferred from homology"/>
<dbReference type="GO" id="GO:0003735">
    <property type="term" value="F:structural constituent of ribosome"/>
    <property type="evidence" value="ECO:0007669"/>
    <property type="project" value="InterPro"/>
</dbReference>
<dbReference type="InterPro" id="IPR001865">
    <property type="entry name" value="Ribosomal_uS2"/>
</dbReference>
<gene>
    <name evidence="5" type="primary">rpsB</name>
    <name evidence="6" type="ORF">UY02_C0038G0009</name>
</gene>
<organism evidence="6 7">
    <name type="scientific">Candidatus Giovannonibacteria bacterium GW2011_GWB1_47_6b</name>
    <dbReference type="NCBI Taxonomy" id="1618655"/>
    <lineage>
        <taxon>Bacteria</taxon>
        <taxon>Candidatus Giovannoniibacteriota</taxon>
    </lineage>
</organism>
<dbReference type="PRINTS" id="PR00395">
    <property type="entry name" value="RIBOSOMALS2"/>
</dbReference>
<protein>
    <recommendedName>
        <fullName evidence="4 5">Small ribosomal subunit protein uS2</fullName>
    </recommendedName>
</protein>
<dbReference type="PANTHER" id="PTHR12534:SF0">
    <property type="entry name" value="SMALL RIBOSOMAL SUBUNIT PROTEIN US2M"/>
    <property type="match status" value="1"/>
</dbReference>
<comment type="caution">
    <text evidence="6">The sequence shown here is derived from an EMBL/GenBank/DDBJ whole genome shotgun (WGS) entry which is preliminary data.</text>
</comment>
<evidence type="ECO:0000256" key="2">
    <source>
        <dbReference type="ARBA" id="ARBA00022980"/>
    </source>
</evidence>
<dbReference type="EMBL" id="LCOK01000038">
    <property type="protein sequence ID" value="KKU75974.1"/>
    <property type="molecule type" value="Genomic_DNA"/>
</dbReference>
<dbReference type="Proteomes" id="UP000034682">
    <property type="component" value="Unassembled WGS sequence"/>
</dbReference>
<evidence type="ECO:0000313" key="6">
    <source>
        <dbReference type="EMBL" id="KKU75974.1"/>
    </source>
</evidence>
<keyword evidence="3 5" id="KW-0687">Ribonucleoprotein</keyword>
<reference evidence="6 7" key="1">
    <citation type="journal article" date="2015" name="Nature">
        <title>rRNA introns, odd ribosomes, and small enigmatic genomes across a large radiation of phyla.</title>
        <authorList>
            <person name="Brown C.T."/>
            <person name="Hug L.A."/>
            <person name="Thomas B.C."/>
            <person name="Sharon I."/>
            <person name="Castelle C.J."/>
            <person name="Singh A."/>
            <person name="Wilkins M.J."/>
            <person name="Williams K.H."/>
            <person name="Banfield J.F."/>
        </authorList>
    </citation>
    <scope>NUCLEOTIDE SEQUENCE [LARGE SCALE GENOMIC DNA]</scope>
</reference>
<sequence>MNDSLAFEQNVVDERVQELFRVGMHFGYAKTRRHPRMRQYIAGVKSNIEIFNAEKIWECFNVALEFLESVGKEGGMVLWVGTKPASSGVIRLVAEELGHPYVNSRWIGGTLTNYKIIRERINYWQDLIAKKKSGELLKYTKQEQLRINHEIEKLTRDLQGIFPLSSLPKALFVIDAGEEEIAIREAHMKNISVVALLNSDCDPKKVSYPIPGNDNASKSISFVTSKAKEAYLKGKAMHVSN</sequence>
<evidence type="ECO:0000313" key="7">
    <source>
        <dbReference type="Proteomes" id="UP000034682"/>
    </source>
</evidence>
<dbReference type="Gene3D" id="3.40.50.10490">
    <property type="entry name" value="Glucose-6-phosphate isomerase like protein, domain 1"/>
    <property type="match status" value="1"/>
</dbReference>
<evidence type="ECO:0000256" key="5">
    <source>
        <dbReference type="HAMAP-Rule" id="MF_00291"/>
    </source>
</evidence>
<accession>A0A0G1T2H8</accession>
<keyword evidence="2 5" id="KW-0689">Ribosomal protein</keyword>
<dbReference type="CDD" id="cd01425">
    <property type="entry name" value="RPS2"/>
    <property type="match status" value="1"/>
</dbReference>
<dbReference type="Pfam" id="PF00318">
    <property type="entry name" value="Ribosomal_S2"/>
    <property type="match status" value="1"/>
</dbReference>
<comment type="similarity">
    <text evidence="1 5">Belongs to the universal ribosomal protein uS2 family.</text>
</comment>